<accession>A0A1H0KRZ6</accession>
<sequence>MKHAIAAAVPSSLRRTRVVLPALLVAGVLGFSGCATSPGSTTPSPTVSEATASPTASASASSLPSATPTPSATSGGTEATTAPYNGEILIITSEVRDGSLQVSAMVPGVSESGGTCTLTLTSTGKSVQTAANEGKDVTYCGLMSIAVTDGSAQPTFQVSYSSRTTSATSAVTTVEPTS</sequence>
<gene>
    <name evidence="2" type="ORF">SAMN04487788_0146</name>
</gene>
<evidence type="ECO:0000313" key="2">
    <source>
        <dbReference type="EMBL" id="SDO58562.1"/>
    </source>
</evidence>
<feature type="region of interest" description="Disordered" evidence="1">
    <location>
        <begin position="36"/>
        <end position="80"/>
    </location>
</feature>
<dbReference type="RefSeq" id="WP_074694088.1">
    <property type="nucleotide sequence ID" value="NZ_FNJN01000001.1"/>
</dbReference>
<protein>
    <submittedName>
        <fullName evidence="2">Uncharacterized protein</fullName>
    </submittedName>
</protein>
<dbReference type="EMBL" id="FNJN01000001">
    <property type="protein sequence ID" value="SDO58562.1"/>
    <property type="molecule type" value="Genomic_DNA"/>
</dbReference>
<organism evidence="2 3">
    <name type="scientific">Microbacterium testaceum (strain StLB037)</name>
    <dbReference type="NCBI Taxonomy" id="979556"/>
    <lineage>
        <taxon>Bacteria</taxon>
        <taxon>Bacillati</taxon>
        <taxon>Actinomycetota</taxon>
        <taxon>Actinomycetes</taxon>
        <taxon>Micrococcales</taxon>
        <taxon>Microbacteriaceae</taxon>
        <taxon>Microbacterium</taxon>
    </lineage>
</organism>
<dbReference type="Proteomes" id="UP000186456">
    <property type="component" value="Unassembled WGS sequence"/>
</dbReference>
<name>A0A1H0KRZ6_MICTS</name>
<evidence type="ECO:0000256" key="1">
    <source>
        <dbReference type="SAM" id="MobiDB-lite"/>
    </source>
</evidence>
<evidence type="ECO:0000313" key="3">
    <source>
        <dbReference type="Proteomes" id="UP000186456"/>
    </source>
</evidence>
<dbReference type="PROSITE" id="PS51257">
    <property type="entry name" value="PROKAR_LIPOPROTEIN"/>
    <property type="match status" value="1"/>
</dbReference>
<reference evidence="2 3" key="1">
    <citation type="submission" date="2016-10" db="EMBL/GenBank/DDBJ databases">
        <authorList>
            <person name="de Groot N.N."/>
        </authorList>
    </citation>
    <scope>NUCLEOTIDE SEQUENCE [LARGE SCALE GENOMIC DNA]</scope>
    <source>
        <strain evidence="2 3">StLB037</strain>
    </source>
</reference>
<dbReference type="AlphaFoldDB" id="A0A1H0KRZ6"/>
<proteinExistence type="predicted"/>